<dbReference type="PANTHER" id="PTHR15040:SF1">
    <property type="entry name" value="DERMATOPONTIN-LIKE ISOFORM X1"/>
    <property type="match status" value="1"/>
</dbReference>
<proteinExistence type="inferred from homology"/>
<organism evidence="6 7">
    <name type="scientific">Lymnaea stagnalis</name>
    <name type="common">Great pond snail</name>
    <name type="synonym">Helix stagnalis</name>
    <dbReference type="NCBI Taxonomy" id="6523"/>
    <lineage>
        <taxon>Eukaryota</taxon>
        <taxon>Metazoa</taxon>
        <taxon>Spiralia</taxon>
        <taxon>Lophotrochozoa</taxon>
        <taxon>Mollusca</taxon>
        <taxon>Gastropoda</taxon>
        <taxon>Heterobranchia</taxon>
        <taxon>Euthyneura</taxon>
        <taxon>Panpulmonata</taxon>
        <taxon>Hygrophila</taxon>
        <taxon>Lymnaeoidea</taxon>
        <taxon>Lymnaeidae</taxon>
        <taxon>Lymnaea</taxon>
    </lineage>
</organism>
<dbReference type="GO" id="GO:0005615">
    <property type="term" value="C:extracellular space"/>
    <property type="evidence" value="ECO:0007669"/>
    <property type="project" value="TreeGrafter"/>
</dbReference>
<gene>
    <name evidence="6" type="ORF">GSLYS_00014582001</name>
</gene>
<dbReference type="PANTHER" id="PTHR15040">
    <property type="entry name" value="DERMATOPONTIN-RELATED"/>
    <property type="match status" value="1"/>
</dbReference>
<comment type="caution">
    <text evidence="6">The sequence shown here is derived from an EMBL/GenBank/DDBJ whole genome shotgun (WGS) entry which is preliminary data.</text>
</comment>
<reference evidence="6 7" key="1">
    <citation type="submission" date="2024-04" db="EMBL/GenBank/DDBJ databases">
        <authorList>
            <consortium name="Genoscope - CEA"/>
            <person name="William W."/>
        </authorList>
    </citation>
    <scope>NUCLEOTIDE SEQUENCE [LARGE SCALE GENOMIC DNA]</scope>
</reference>
<comment type="subcellular location">
    <subcellularLocation>
        <location evidence="1">Secreted</location>
    </subcellularLocation>
</comment>
<evidence type="ECO:0000256" key="3">
    <source>
        <dbReference type="ARBA" id="ARBA00022525"/>
    </source>
</evidence>
<accession>A0AAV2I2Z2</accession>
<evidence type="ECO:0000256" key="1">
    <source>
        <dbReference type="ARBA" id="ARBA00004613"/>
    </source>
</evidence>
<name>A0AAV2I2Z2_LYMST</name>
<evidence type="ECO:0000256" key="2">
    <source>
        <dbReference type="ARBA" id="ARBA00008712"/>
    </source>
</evidence>
<feature type="chain" id="PRO_5043886753" description="Dermatopontin" evidence="5">
    <location>
        <begin position="23"/>
        <end position="180"/>
    </location>
</feature>
<dbReference type="EMBL" id="CAXITT010000407">
    <property type="protein sequence ID" value="CAL1540933.1"/>
    <property type="molecule type" value="Genomic_DNA"/>
</dbReference>
<keyword evidence="3" id="KW-0964">Secreted</keyword>
<keyword evidence="7" id="KW-1185">Reference proteome</keyword>
<protein>
    <recommendedName>
        <fullName evidence="8">Dermatopontin</fullName>
    </recommendedName>
</protein>
<dbReference type="InterPro" id="IPR026645">
    <property type="entry name" value="Dermatopontin"/>
</dbReference>
<dbReference type="GO" id="GO:0031012">
    <property type="term" value="C:extracellular matrix"/>
    <property type="evidence" value="ECO:0007669"/>
    <property type="project" value="TreeGrafter"/>
</dbReference>
<dbReference type="GO" id="GO:0030199">
    <property type="term" value="P:collagen fibril organization"/>
    <property type="evidence" value="ECO:0007669"/>
    <property type="project" value="TreeGrafter"/>
</dbReference>
<evidence type="ECO:0000256" key="4">
    <source>
        <dbReference type="ARBA" id="ARBA00023157"/>
    </source>
</evidence>
<evidence type="ECO:0008006" key="8">
    <source>
        <dbReference type="Google" id="ProtNLM"/>
    </source>
</evidence>
<evidence type="ECO:0000313" key="6">
    <source>
        <dbReference type="EMBL" id="CAL1540933.1"/>
    </source>
</evidence>
<feature type="signal peptide" evidence="5">
    <location>
        <begin position="1"/>
        <end position="22"/>
    </location>
</feature>
<comment type="similarity">
    <text evidence="2">Belongs to the dermatopontin family.</text>
</comment>
<dbReference type="Proteomes" id="UP001497497">
    <property type="component" value="Unassembled WGS sequence"/>
</dbReference>
<evidence type="ECO:0000313" key="7">
    <source>
        <dbReference type="Proteomes" id="UP001497497"/>
    </source>
</evidence>
<dbReference type="Pfam" id="PF14704">
    <property type="entry name" value="DERM"/>
    <property type="match status" value="1"/>
</dbReference>
<dbReference type="AlphaFoldDB" id="A0AAV2I2Z2"/>
<keyword evidence="5" id="KW-0732">Signal</keyword>
<evidence type="ECO:0000256" key="5">
    <source>
        <dbReference type="SAM" id="SignalP"/>
    </source>
</evidence>
<keyword evidence="4" id="KW-1015">Disulfide bond</keyword>
<sequence>MSRYQFPTLLISLSALVTMSTGITWMTTLNKEWTFECPKGRTIRSLMSSFESNDRVWNFTCDLTDPKLNITVCEWSGYINGYRSHFHAQCPGDSILTGMSTYFDRETEDRRYNFLCCYPGASATHACQYTPYLNAHGQPISYRLLRAWYIRGFNTEVVSSDRLFSLNICRLDTYVATCYY</sequence>